<organism evidence="1 2">
    <name type="scientific">Rhododendron molle</name>
    <name type="common">Chinese azalea</name>
    <name type="synonym">Azalea mollis</name>
    <dbReference type="NCBI Taxonomy" id="49168"/>
    <lineage>
        <taxon>Eukaryota</taxon>
        <taxon>Viridiplantae</taxon>
        <taxon>Streptophyta</taxon>
        <taxon>Embryophyta</taxon>
        <taxon>Tracheophyta</taxon>
        <taxon>Spermatophyta</taxon>
        <taxon>Magnoliopsida</taxon>
        <taxon>eudicotyledons</taxon>
        <taxon>Gunneridae</taxon>
        <taxon>Pentapetalae</taxon>
        <taxon>asterids</taxon>
        <taxon>Ericales</taxon>
        <taxon>Ericaceae</taxon>
        <taxon>Ericoideae</taxon>
        <taxon>Rhodoreae</taxon>
        <taxon>Rhododendron</taxon>
    </lineage>
</organism>
<proteinExistence type="predicted"/>
<dbReference type="EMBL" id="CM046389">
    <property type="protein sequence ID" value="KAI8569035.1"/>
    <property type="molecule type" value="Genomic_DNA"/>
</dbReference>
<protein>
    <submittedName>
        <fullName evidence="1">Uncharacterized protein</fullName>
    </submittedName>
</protein>
<comment type="caution">
    <text evidence="1">The sequence shown here is derived from an EMBL/GenBank/DDBJ whole genome shotgun (WGS) entry which is preliminary data.</text>
</comment>
<sequence length="79" mass="9006">MIDAIIEPGRTKPHPKCRMEKVPLAMQNNEKNMGYFDPRVVSIGPYHNGKEELQEVEKIKPIVAQLFISSSGMNMNEFC</sequence>
<gene>
    <name evidence="1" type="ORF">RHMOL_Rhmol02G0247000</name>
</gene>
<keyword evidence="2" id="KW-1185">Reference proteome</keyword>
<accession>A0ACC0PU72</accession>
<name>A0ACC0PU72_RHOML</name>
<dbReference type="Proteomes" id="UP001062846">
    <property type="component" value="Chromosome 2"/>
</dbReference>
<reference evidence="1" key="1">
    <citation type="submission" date="2022-02" db="EMBL/GenBank/DDBJ databases">
        <title>Plant Genome Project.</title>
        <authorList>
            <person name="Zhang R.-G."/>
        </authorList>
    </citation>
    <scope>NUCLEOTIDE SEQUENCE</scope>
    <source>
        <strain evidence="1">AT1</strain>
    </source>
</reference>
<evidence type="ECO:0000313" key="2">
    <source>
        <dbReference type="Proteomes" id="UP001062846"/>
    </source>
</evidence>
<evidence type="ECO:0000313" key="1">
    <source>
        <dbReference type="EMBL" id="KAI8569035.1"/>
    </source>
</evidence>